<accession>A0A267MCM3</accession>
<dbReference type="Gene3D" id="3.30.70.1290">
    <property type="entry name" value="Transposase IS200-like"/>
    <property type="match status" value="1"/>
</dbReference>
<protein>
    <recommendedName>
        <fullName evidence="1">Transposase IS200-like domain-containing protein</fullName>
    </recommendedName>
</protein>
<dbReference type="GO" id="GO:0004803">
    <property type="term" value="F:transposase activity"/>
    <property type="evidence" value="ECO:0007669"/>
    <property type="project" value="InterPro"/>
</dbReference>
<dbReference type="PANTHER" id="PTHR34322">
    <property type="entry name" value="TRANSPOSASE, Y1_TNP DOMAIN-CONTAINING"/>
    <property type="match status" value="1"/>
</dbReference>
<dbReference type="Pfam" id="PF01797">
    <property type="entry name" value="Y1_Tnp"/>
    <property type="match status" value="1"/>
</dbReference>
<reference evidence="2 3" key="1">
    <citation type="submission" date="2017-06" db="EMBL/GenBank/DDBJ databases">
        <title>Draft genome sequence of anaerobic fermentative bacterium Anaeromicrobium sediminis DY2726D isolated from West Pacific Ocean sediments.</title>
        <authorList>
            <person name="Zeng X."/>
        </authorList>
    </citation>
    <scope>NUCLEOTIDE SEQUENCE [LARGE SCALE GENOMIC DNA]</scope>
    <source>
        <strain evidence="2 3">DY2726D</strain>
    </source>
</reference>
<keyword evidence="3" id="KW-1185">Reference proteome</keyword>
<name>A0A267MCM3_9FIRM</name>
<dbReference type="InterPro" id="IPR036515">
    <property type="entry name" value="Transposase_17_sf"/>
</dbReference>
<sequence length="301" mass="35990">MPRVARVKNDFSIYHIMVRSISEIDLFKEREDKLKYFSLIKKYQLKYQFKIYSYCLMDNHGHLLLDCNGADISRIMHSINFCYAQYYNRKYKRHGHVFQDRFKSKIVDTDEYLAMVSAYIHNNPKDIVNTKQEILDYEFSSLREYIKSSNTYEILNKNFLSDILGLFSEYNFRSYIRLVLKCEDYDEELDVEFVNEGTEYRGLREVLMRNKEPIKVIEFVCKHGKFEKNHVYVKHNRKYTHIRALSCFLMSCFCNITQKKICKVIGNITQSRVSELSSLGLYLAFNDDKYKNIINDFLLSS</sequence>
<comment type="caution">
    <text evidence="2">The sequence shown here is derived from an EMBL/GenBank/DDBJ whole genome shotgun (WGS) entry which is preliminary data.</text>
</comment>
<dbReference type="GO" id="GO:0006313">
    <property type="term" value="P:DNA transposition"/>
    <property type="evidence" value="ECO:0007669"/>
    <property type="project" value="InterPro"/>
</dbReference>
<dbReference type="GO" id="GO:0003677">
    <property type="term" value="F:DNA binding"/>
    <property type="evidence" value="ECO:0007669"/>
    <property type="project" value="InterPro"/>
</dbReference>
<evidence type="ECO:0000259" key="1">
    <source>
        <dbReference type="SMART" id="SM01321"/>
    </source>
</evidence>
<dbReference type="OrthoDB" id="9788881at2"/>
<dbReference type="SMART" id="SM01321">
    <property type="entry name" value="Y1_Tnp"/>
    <property type="match status" value="1"/>
</dbReference>
<evidence type="ECO:0000313" key="2">
    <source>
        <dbReference type="EMBL" id="PAB57132.1"/>
    </source>
</evidence>
<dbReference type="AlphaFoldDB" id="A0A267MCM3"/>
<feature type="domain" description="Transposase IS200-like" evidence="1">
    <location>
        <begin position="10"/>
        <end position="123"/>
    </location>
</feature>
<proteinExistence type="predicted"/>
<organism evidence="2 3">
    <name type="scientific">Anaeromicrobium sediminis</name>
    <dbReference type="NCBI Taxonomy" id="1478221"/>
    <lineage>
        <taxon>Bacteria</taxon>
        <taxon>Bacillati</taxon>
        <taxon>Bacillota</taxon>
        <taxon>Clostridia</taxon>
        <taxon>Peptostreptococcales</taxon>
        <taxon>Thermotaleaceae</taxon>
        <taxon>Anaeromicrobium</taxon>
    </lineage>
</organism>
<dbReference type="InterPro" id="IPR002686">
    <property type="entry name" value="Transposase_17"/>
</dbReference>
<dbReference type="PANTHER" id="PTHR34322:SF2">
    <property type="entry name" value="TRANSPOSASE IS200-LIKE DOMAIN-CONTAINING PROTEIN"/>
    <property type="match status" value="1"/>
</dbReference>
<dbReference type="RefSeq" id="WP_095135568.1">
    <property type="nucleotide sequence ID" value="NZ_NIBG01000028.1"/>
</dbReference>
<evidence type="ECO:0000313" key="3">
    <source>
        <dbReference type="Proteomes" id="UP000216024"/>
    </source>
</evidence>
<dbReference type="SUPFAM" id="SSF143422">
    <property type="entry name" value="Transposase IS200-like"/>
    <property type="match status" value="1"/>
</dbReference>
<dbReference type="EMBL" id="NIBG01000028">
    <property type="protein sequence ID" value="PAB57132.1"/>
    <property type="molecule type" value="Genomic_DNA"/>
</dbReference>
<dbReference type="Proteomes" id="UP000216024">
    <property type="component" value="Unassembled WGS sequence"/>
</dbReference>
<gene>
    <name evidence="2" type="ORF">CCE28_19575</name>
</gene>